<keyword evidence="1" id="KW-0812">Transmembrane</keyword>
<organism evidence="2 3">
    <name type="scientific">Botryotinia fuckeliana (strain T4)</name>
    <name type="common">Noble rot fungus</name>
    <name type="synonym">Botrytis cinerea</name>
    <dbReference type="NCBI Taxonomy" id="999810"/>
    <lineage>
        <taxon>Eukaryota</taxon>
        <taxon>Fungi</taxon>
        <taxon>Dikarya</taxon>
        <taxon>Ascomycota</taxon>
        <taxon>Pezizomycotina</taxon>
        <taxon>Leotiomycetes</taxon>
        <taxon>Helotiales</taxon>
        <taxon>Sclerotiniaceae</taxon>
        <taxon>Botrytis</taxon>
    </lineage>
</organism>
<sequence>MREEYTHSKLVAPPQFKKYFFGVFVSFIKVDMSFGALFQAATRLWIFRDISRRGGYLFGISDN</sequence>
<dbReference type="InParanoid" id="G2YLX7"/>
<dbReference type="Proteomes" id="UP000008177">
    <property type="component" value="Unplaced contigs"/>
</dbReference>
<accession>G2YLX7</accession>
<keyword evidence="1" id="KW-0472">Membrane</keyword>
<dbReference type="EMBL" id="FQ790344">
    <property type="protein sequence ID" value="CCD52625.1"/>
    <property type="molecule type" value="Genomic_DNA"/>
</dbReference>
<dbReference type="AlphaFoldDB" id="G2YLX7"/>
<evidence type="ECO:0000313" key="3">
    <source>
        <dbReference type="Proteomes" id="UP000008177"/>
    </source>
</evidence>
<evidence type="ECO:0000313" key="2">
    <source>
        <dbReference type="EMBL" id="CCD52625.1"/>
    </source>
</evidence>
<keyword evidence="1" id="KW-1133">Transmembrane helix</keyword>
<evidence type="ECO:0000256" key="1">
    <source>
        <dbReference type="SAM" id="Phobius"/>
    </source>
</evidence>
<gene>
    <name evidence="2" type="ORF">BofuT4_uP000720.1</name>
</gene>
<reference evidence="3" key="1">
    <citation type="journal article" date="2011" name="PLoS Genet.">
        <title>Genomic analysis of the necrotrophic fungal pathogens Sclerotinia sclerotiorum and Botrytis cinerea.</title>
        <authorList>
            <person name="Amselem J."/>
            <person name="Cuomo C.A."/>
            <person name="van Kan J.A."/>
            <person name="Viaud M."/>
            <person name="Benito E.P."/>
            <person name="Couloux A."/>
            <person name="Coutinho P.M."/>
            <person name="de Vries R.P."/>
            <person name="Dyer P.S."/>
            <person name="Fillinger S."/>
            <person name="Fournier E."/>
            <person name="Gout L."/>
            <person name="Hahn M."/>
            <person name="Kohn L."/>
            <person name="Lapalu N."/>
            <person name="Plummer K.M."/>
            <person name="Pradier J.M."/>
            <person name="Quevillon E."/>
            <person name="Sharon A."/>
            <person name="Simon A."/>
            <person name="ten Have A."/>
            <person name="Tudzynski B."/>
            <person name="Tudzynski P."/>
            <person name="Wincker P."/>
            <person name="Andrew M."/>
            <person name="Anthouard V."/>
            <person name="Beever R.E."/>
            <person name="Beffa R."/>
            <person name="Benoit I."/>
            <person name="Bouzid O."/>
            <person name="Brault B."/>
            <person name="Chen Z."/>
            <person name="Choquer M."/>
            <person name="Collemare J."/>
            <person name="Cotton P."/>
            <person name="Danchin E.G."/>
            <person name="Da Silva C."/>
            <person name="Gautier A."/>
            <person name="Giraud C."/>
            <person name="Giraud T."/>
            <person name="Gonzalez C."/>
            <person name="Grossetete S."/>
            <person name="Guldener U."/>
            <person name="Henrissat B."/>
            <person name="Howlett B.J."/>
            <person name="Kodira C."/>
            <person name="Kretschmer M."/>
            <person name="Lappartient A."/>
            <person name="Leroch M."/>
            <person name="Levis C."/>
            <person name="Mauceli E."/>
            <person name="Neuveglise C."/>
            <person name="Oeser B."/>
            <person name="Pearson M."/>
            <person name="Poulain J."/>
            <person name="Poussereau N."/>
            <person name="Quesneville H."/>
            <person name="Rascle C."/>
            <person name="Schumacher J."/>
            <person name="Segurens B."/>
            <person name="Sexton A."/>
            <person name="Silva E."/>
            <person name="Sirven C."/>
            <person name="Soanes D.M."/>
            <person name="Talbot N.J."/>
            <person name="Templeton M."/>
            <person name="Yandava C."/>
            <person name="Yarden O."/>
            <person name="Zeng Q."/>
            <person name="Rollins J.A."/>
            <person name="Lebrun M.H."/>
            <person name="Dickman M."/>
        </authorList>
    </citation>
    <scope>NUCLEOTIDE SEQUENCE [LARGE SCALE GENOMIC DNA]</scope>
    <source>
        <strain evidence="3">T4</strain>
    </source>
</reference>
<dbReference type="HOGENOM" id="CLU_2885530_0_0_1"/>
<name>G2YLX7_BOTF4</name>
<protein>
    <submittedName>
        <fullName evidence="2">Uncharacterized protein</fullName>
    </submittedName>
</protein>
<proteinExistence type="predicted"/>
<feature type="transmembrane region" description="Helical" evidence="1">
    <location>
        <begin position="20"/>
        <end position="46"/>
    </location>
</feature>